<reference evidence="3" key="1">
    <citation type="submission" date="2016-11" db="UniProtKB">
        <authorList>
            <consortium name="WormBaseParasite"/>
        </authorList>
    </citation>
    <scope>IDENTIFICATION</scope>
</reference>
<name>A0A1I7XWK8_9BILA</name>
<organism evidence="2 3">
    <name type="scientific">Steinernema glaseri</name>
    <dbReference type="NCBI Taxonomy" id="37863"/>
    <lineage>
        <taxon>Eukaryota</taxon>
        <taxon>Metazoa</taxon>
        <taxon>Ecdysozoa</taxon>
        <taxon>Nematoda</taxon>
        <taxon>Chromadorea</taxon>
        <taxon>Rhabditida</taxon>
        <taxon>Tylenchina</taxon>
        <taxon>Panagrolaimomorpha</taxon>
        <taxon>Strongyloidoidea</taxon>
        <taxon>Steinernematidae</taxon>
        <taxon>Steinernema</taxon>
    </lineage>
</organism>
<evidence type="ECO:0000256" key="1">
    <source>
        <dbReference type="SAM" id="SignalP"/>
    </source>
</evidence>
<keyword evidence="1" id="KW-0732">Signal</keyword>
<keyword evidence="2" id="KW-1185">Reference proteome</keyword>
<dbReference type="Proteomes" id="UP000095287">
    <property type="component" value="Unplaced"/>
</dbReference>
<dbReference type="AlphaFoldDB" id="A0A1I7XWK8"/>
<sequence>MKLLSTVVACALLATAIHAFSRGPWKPYGAPENRALYGQPPSHQPYYTPAYGYGPGARNGLPYGPTYFDGRVFKRAGDFTALANIFLDYAERGNAIFKEVTDDPVFIKKVWNKNNPKDWWPYWGLHTQ</sequence>
<accession>A0A1I7XWK8</accession>
<evidence type="ECO:0000313" key="2">
    <source>
        <dbReference type="Proteomes" id="UP000095287"/>
    </source>
</evidence>
<dbReference type="WBParaSite" id="L893_g10050.t1">
    <property type="protein sequence ID" value="L893_g10050.t1"/>
    <property type="gene ID" value="L893_g10050"/>
</dbReference>
<evidence type="ECO:0000313" key="3">
    <source>
        <dbReference type="WBParaSite" id="L893_g10050.t1"/>
    </source>
</evidence>
<feature type="signal peptide" evidence="1">
    <location>
        <begin position="1"/>
        <end position="19"/>
    </location>
</feature>
<feature type="chain" id="PRO_5009311532" evidence="1">
    <location>
        <begin position="20"/>
        <end position="128"/>
    </location>
</feature>
<proteinExistence type="predicted"/>
<protein>
    <submittedName>
        <fullName evidence="3">Uncharacterized protein</fullName>
    </submittedName>
</protein>